<evidence type="ECO:0000256" key="2">
    <source>
        <dbReference type="SAM" id="Phobius"/>
    </source>
</evidence>
<keyword evidence="2" id="KW-0812">Transmembrane</keyword>
<keyword evidence="5" id="KW-1185">Reference proteome</keyword>
<organism evidence="4 5">
    <name type="scientific">Ridgeia piscesae</name>
    <name type="common">Tubeworm</name>
    <dbReference type="NCBI Taxonomy" id="27915"/>
    <lineage>
        <taxon>Eukaryota</taxon>
        <taxon>Metazoa</taxon>
        <taxon>Spiralia</taxon>
        <taxon>Lophotrochozoa</taxon>
        <taxon>Annelida</taxon>
        <taxon>Polychaeta</taxon>
        <taxon>Sedentaria</taxon>
        <taxon>Canalipalpata</taxon>
        <taxon>Sabellida</taxon>
        <taxon>Siboglinidae</taxon>
        <taxon>Ridgeia</taxon>
    </lineage>
</organism>
<dbReference type="EMBL" id="JAODUO010000187">
    <property type="protein sequence ID" value="KAK2186848.1"/>
    <property type="molecule type" value="Genomic_DNA"/>
</dbReference>
<dbReference type="PANTHER" id="PTHR13715:SF99">
    <property type="entry name" value="INOSITOL 1,4,5-TRISPHOSPHATE RECEPTOR-LIKE PROTEIN A"/>
    <property type="match status" value="1"/>
</dbReference>
<dbReference type="PANTHER" id="PTHR13715">
    <property type="entry name" value="RYANODINE RECEPTOR AND IP3 RECEPTOR"/>
    <property type="match status" value="1"/>
</dbReference>
<proteinExistence type="predicted"/>
<dbReference type="Proteomes" id="UP001209878">
    <property type="component" value="Unassembled WGS sequence"/>
</dbReference>
<evidence type="ECO:0000313" key="4">
    <source>
        <dbReference type="EMBL" id="KAK2186848.1"/>
    </source>
</evidence>
<dbReference type="Pfam" id="PF08454">
    <property type="entry name" value="RIH_assoc"/>
    <property type="match status" value="1"/>
</dbReference>
<dbReference type="InterPro" id="IPR015925">
    <property type="entry name" value="Ryanodine_IP3_receptor"/>
</dbReference>
<name>A0AAD9P2B2_RIDPI</name>
<sequence>MVYGGHNSVRAQIGYPSDKDYTELGGDEQLPLGAEFQEHMMCFVDPHANNPEEKYRQAAKLIKQLAISTSHASQVEKDRLDQETLDIKSLQLLRGLIHNEIVKMPESWQPGVSATCKQLKHVEDVQNALNHYEAIAHVLPHLALHSDNLVRESLAFIVSILFSANRLVQTSCSNYFLGTREEKFFYAIKNRMLMTVMATKEKRSLYTNHQQKVEEAIQQAKTLRKALRDGHMAEQVILTGKGKDADLLSKISHGSLGLSGKKSKGLRAHYGSQSMFSGSLSKSPLAPDDTPPAPNGTITNTLKSFGLFRGSGHSRVSPSKDKKVTVADMDSKELVQLVEESMEEEEMDYHDDGYMELVLRMMGLMCDGQNTTLQDYLREQPDNIKSVNLIAETATFLGLIYGSINNTNIVLVTEIFTTLVEFTVGNNANKLVVLDSKVCDYINCILRRGNFHKCSDDEILVLKEAIATLIVALIEEDFTRAGIGTKEIVETIDGEAIWQIAKDCHQRIYAEGAAVLSRDVRKKTRNLGFKFYHILCRLQQLDTTDRILPDKLLKTPEGKVMWSDYATGTLSIEIIKDNKIQKIHFWCKDKSVLREDVKEKFKYEVDRSSPSNKLRELMDWSKDITQDINYTRRVLKNRLARFFVNYWWHFNIGMIFMSFVFLVLTLATWRQPDDIHRHVTLYLIIKMRAFTVILTIQDIYMKTHLRVHYLPTVSASPPHCKCITFPL</sequence>
<gene>
    <name evidence="4" type="ORF">NP493_187g03058</name>
</gene>
<dbReference type="AlphaFoldDB" id="A0AAD9P2B2"/>
<feature type="transmembrane region" description="Helical" evidence="2">
    <location>
        <begin position="679"/>
        <end position="700"/>
    </location>
</feature>
<dbReference type="InterPro" id="IPR013662">
    <property type="entry name" value="RIH_assoc-dom"/>
</dbReference>
<accession>A0AAD9P2B2</accession>
<protein>
    <recommendedName>
        <fullName evidence="3">RyR/IP3R Homology associated domain-containing protein</fullName>
    </recommendedName>
</protein>
<keyword evidence="2" id="KW-0472">Membrane</keyword>
<keyword evidence="2" id="KW-1133">Transmembrane helix</keyword>
<evidence type="ECO:0000259" key="3">
    <source>
        <dbReference type="Pfam" id="PF08454"/>
    </source>
</evidence>
<evidence type="ECO:0000313" key="5">
    <source>
        <dbReference type="Proteomes" id="UP001209878"/>
    </source>
</evidence>
<feature type="transmembrane region" description="Helical" evidence="2">
    <location>
        <begin position="646"/>
        <end position="667"/>
    </location>
</feature>
<reference evidence="4" key="1">
    <citation type="journal article" date="2023" name="Mol. Biol. Evol.">
        <title>Third-Generation Sequencing Reveals the Adaptive Role of the Epigenome in Three Deep-Sea Polychaetes.</title>
        <authorList>
            <person name="Perez M."/>
            <person name="Aroh O."/>
            <person name="Sun Y."/>
            <person name="Lan Y."/>
            <person name="Juniper S.K."/>
            <person name="Young C.R."/>
            <person name="Angers B."/>
            <person name="Qian P.Y."/>
        </authorList>
    </citation>
    <scope>NUCLEOTIDE SEQUENCE</scope>
    <source>
        <strain evidence="4">R07B-5</strain>
    </source>
</reference>
<evidence type="ECO:0000256" key="1">
    <source>
        <dbReference type="SAM" id="MobiDB-lite"/>
    </source>
</evidence>
<comment type="caution">
    <text evidence="4">The sequence shown here is derived from an EMBL/GenBank/DDBJ whole genome shotgun (WGS) entry which is preliminary data.</text>
</comment>
<dbReference type="GO" id="GO:0006816">
    <property type="term" value="P:calcium ion transport"/>
    <property type="evidence" value="ECO:0007669"/>
    <property type="project" value="InterPro"/>
</dbReference>
<feature type="region of interest" description="Disordered" evidence="1">
    <location>
        <begin position="275"/>
        <end position="294"/>
    </location>
</feature>
<feature type="domain" description="RyR/IP3R Homology associated" evidence="3">
    <location>
        <begin position="352"/>
        <end position="446"/>
    </location>
</feature>